<comment type="caution">
    <text evidence="2">The sequence shown here is derived from an EMBL/GenBank/DDBJ whole genome shotgun (WGS) entry which is preliminary data.</text>
</comment>
<dbReference type="EMBL" id="JBBAXC010000008">
    <property type="protein sequence ID" value="MEI5907638.1"/>
    <property type="molecule type" value="Genomic_DNA"/>
</dbReference>
<dbReference type="PANTHER" id="PTHR43861">
    <property type="entry name" value="TRANS-ACONITATE 2-METHYLTRANSFERASE-RELATED"/>
    <property type="match status" value="1"/>
</dbReference>
<dbReference type="GO" id="GO:0008168">
    <property type="term" value="F:methyltransferase activity"/>
    <property type="evidence" value="ECO:0007669"/>
    <property type="project" value="UniProtKB-KW"/>
</dbReference>
<dbReference type="GO" id="GO:0032259">
    <property type="term" value="P:methylation"/>
    <property type="evidence" value="ECO:0007669"/>
    <property type="project" value="UniProtKB-KW"/>
</dbReference>
<protein>
    <submittedName>
        <fullName evidence="2">Class I SAM-dependent methyltransferase</fullName>
        <ecNumber evidence="2">2.1.1.-</ecNumber>
    </submittedName>
</protein>
<keyword evidence="2" id="KW-0489">Methyltransferase</keyword>
<proteinExistence type="predicted"/>
<dbReference type="SUPFAM" id="SSF53335">
    <property type="entry name" value="S-adenosyl-L-methionine-dependent methyltransferases"/>
    <property type="match status" value="1"/>
</dbReference>
<reference evidence="2 3" key="1">
    <citation type="journal article" date="2018" name="J. Microbiol.">
        <title>Bacillus spongiae sp. nov., isolated from sponge of Jeju Island.</title>
        <authorList>
            <person name="Lee G.E."/>
            <person name="Im W.T."/>
            <person name="Park J.S."/>
        </authorList>
    </citation>
    <scope>NUCLEOTIDE SEQUENCE [LARGE SCALE GENOMIC DNA]</scope>
    <source>
        <strain evidence="2 3">135PIL107-10</strain>
    </source>
</reference>
<dbReference type="EC" id="2.1.1.-" evidence="2"/>
<gene>
    <name evidence="2" type="ORF">WAK64_11280</name>
</gene>
<name>A0ABU8HE42_9BACI</name>
<evidence type="ECO:0000313" key="3">
    <source>
        <dbReference type="Proteomes" id="UP001312865"/>
    </source>
</evidence>
<evidence type="ECO:0000259" key="1">
    <source>
        <dbReference type="Pfam" id="PF08241"/>
    </source>
</evidence>
<dbReference type="Gene3D" id="3.40.50.150">
    <property type="entry name" value="Vaccinia Virus protein VP39"/>
    <property type="match status" value="1"/>
</dbReference>
<keyword evidence="3" id="KW-1185">Reference proteome</keyword>
<dbReference type="Proteomes" id="UP001312865">
    <property type="component" value="Unassembled WGS sequence"/>
</dbReference>
<dbReference type="RefSeq" id="WP_336587076.1">
    <property type="nucleotide sequence ID" value="NZ_JBBAXC010000008.1"/>
</dbReference>
<keyword evidence="2" id="KW-0808">Transferase</keyword>
<organism evidence="2 3">
    <name type="scientific">Bacillus spongiae</name>
    <dbReference type="NCBI Taxonomy" id="2683610"/>
    <lineage>
        <taxon>Bacteria</taxon>
        <taxon>Bacillati</taxon>
        <taxon>Bacillota</taxon>
        <taxon>Bacilli</taxon>
        <taxon>Bacillales</taxon>
        <taxon>Bacillaceae</taxon>
        <taxon>Bacillus</taxon>
    </lineage>
</organism>
<accession>A0ABU8HE42</accession>
<dbReference type="Pfam" id="PF08241">
    <property type="entry name" value="Methyltransf_11"/>
    <property type="match status" value="1"/>
</dbReference>
<evidence type="ECO:0000313" key="2">
    <source>
        <dbReference type="EMBL" id="MEI5907638.1"/>
    </source>
</evidence>
<dbReference type="InterPro" id="IPR013216">
    <property type="entry name" value="Methyltransf_11"/>
</dbReference>
<feature type="domain" description="Methyltransferase type 11" evidence="1">
    <location>
        <begin position="51"/>
        <end position="148"/>
    </location>
</feature>
<dbReference type="InterPro" id="IPR029063">
    <property type="entry name" value="SAM-dependent_MTases_sf"/>
</dbReference>
<dbReference type="CDD" id="cd02440">
    <property type="entry name" value="AdoMet_MTases"/>
    <property type="match status" value="1"/>
</dbReference>
<sequence length="248" mass="28682">MDKTYLEINKQSWDEAAHRFFGRNPLPDYGPLAPSEDELNLFGDVTNLNVLEIGCGSGHSLRYMDQRNAGELWGLDLSKKQIEAAKTVLKNCHSPVHLFESPMEDNPGLPTNHFDIIFSIYALGWTTNLDKTFANVNQYLKKGGIFIFSWEHPIYNRVSNENSTLLFNKSYHEEGSYYHEAWSEPAVMQQYKISTYINTLINNGFKIERMIEDVRLTKEDIQRDSNRWYSYEKAKALPTSVIIKSQKL</sequence>